<reference evidence="4 5" key="1">
    <citation type="submission" date="2017-04" db="EMBL/GenBank/DDBJ databases">
        <title>Genome Sequence of the Model Brown-Rot Fungus Postia placenta SB12.</title>
        <authorList>
            <consortium name="DOE Joint Genome Institute"/>
            <person name="Gaskell J."/>
            <person name="Kersten P."/>
            <person name="Larrondo L.F."/>
            <person name="Canessa P."/>
            <person name="Martinez D."/>
            <person name="Hibbett D."/>
            <person name="Schmoll M."/>
            <person name="Kubicek C.P."/>
            <person name="Martinez A.T."/>
            <person name="Yadav J."/>
            <person name="Master E."/>
            <person name="Magnuson J.K."/>
            <person name="James T."/>
            <person name="Yaver D."/>
            <person name="Berka R."/>
            <person name="Labutti K."/>
            <person name="Lipzen A."/>
            <person name="Aerts A."/>
            <person name="Barry K."/>
            <person name="Henrissat B."/>
            <person name="Blanchette R."/>
            <person name="Grigoriev I."/>
            <person name="Cullen D."/>
        </authorList>
    </citation>
    <scope>NUCLEOTIDE SEQUENCE [LARGE SCALE GENOMIC DNA]</scope>
    <source>
        <strain evidence="4 5">MAD-698-R-SB12</strain>
    </source>
</reference>
<feature type="transmembrane region" description="Helical" evidence="2">
    <location>
        <begin position="39"/>
        <end position="61"/>
    </location>
</feature>
<dbReference type="EMBL" id="KZ110594">
    <property type="protein sequence ID" value="OSX64024.1"/>
    <property type="molecule type" value="Genomic_DNA"/>
</dbReference>
<evidence type="ECO:0000313" key="5">
    <source>
        <dbReference type="Proteomes" id="UP000194127"/>
    </source>
</evidence>
<evidence type="ECO:0000256" key="2">
    <source>
        <dbReference type="SAM" id="Phobius"/>
    </source>
</evidence>
<dbReference type="AlphaFoldDB" id="A0A1X6N5Z9"/>
<name>A0A1X6N5Z9_9APHY</name>
<dbReference type="GeneID" id="36327305"/>
<feature type="chain" id="PRO_5010863443" evidence="3">
    <location>
        <begin position="24"/>
        <end position="185"/>
    </location>
</feature>
<sequence>MTTSPHNSQRALVLLALCASATAQNGGYYYNDDNTAGRAIAGIVVAVVVVMLICLVIAMVYRRRRRPAQSATPLPTTVYPMSPARPYNSFAFASRANQSYLGENRPMAPGGPFAGPPPPPAYMPPPPPYHRKETLEGDTAEVPVVQPQGGDVPPLPDYAPPPGAPPTVHMTPEPSRFNWFRGRSQ</sequence>
<feature type="compositionally biased region" description="Pro residues" evidence="1">
    <location>
        <begin position="114"/>
        <end position="128"/>
    </location>
</feature>
<proteinExistence type="predicted"/>
<dbReference type="RefSeq" id="XP_024340818.1">
    <property type="nucleotide sequence ID" value="XM_024482355.1"/>
</dbReference>
<dbReference type="STRING" id="670580.A0A1X6N5Z9"/>
<evidence type="ECO:0000313" key="4">
    <source>
        <dbReference type="EMBL" id="OSX64024.1"/>
    </source>
</evidence>
<keyword evidence="2" id="KW-0812">Transmembrane</keyword>
<evidence type="ECO:0000256" key="1">
    <source>
        <dbReference type="SAM" id="MobiDB-lite"/>
    </source>
</evidence>
<keyword evidence="3" id="KW-0732">Signal</keyword>
<protein>
    <submittedName>
        <fullName evidence="4">Uncharacterized protein</fullName>
    </submittedName>
</protein>
<gene>
    <name evidence="4" type="ORF">POSPLADRAFT_1069563</name>
</gene>
<feature type="compositionally biased region" description="Pro residues" evidence="1">
    <location>
        <begin position="153"/>
        <end position="165"/>
    </location>
</feature>
<keyword evidence="2" id="KW-0472">Membrane</keyword>
<accession>A0A1X6N5Z9</accession>
<feature type="region of interest" description="Disordered" evidence="1">
    <location>
        <begin position="104"/>
        <end position="185"/>
    </location>
</feature>
<feature type="compositionally biased region" description="Low complexity" evidence="1">
    <location>
        <begin position="142"/>
        <end position="152"/>
    </location>
</feature>
<dbReference type="Proteomes" id="UP000194127">
    <property type="component" value="Unassembled WGS sequence"/>
</dbReference>
<feature type="signal peptide" evidence="3">
    <location>
        <begin position="1"/>
        <end position="23"/>
    </location>
</feature>
<keyword evidence="2" id="KW-1133">Transmembrane helix</keyword>
<evidence type="ECO:0000256" key="3">
    <source>
        <dbReference type="SAM" id="SignalP"/>
    </source>
</evidence>
<keyword evidence="5" id="KW-1185">Reference proteome</keyword>
<organism evidence="4 5">
    <name type="scientific">Postia placenta MAD-698-R-SB12</name>
    <dbReference type="NCBI Taxonomy" id="670580"/>
    <lineage>
        <taxon>Eukaryota</taxon>
        <taxon>Fungi</taxon>
        <taxon>Dikarya</taxon>
        <taxon>Basidiomycota</taxon>
        <taxon>Agaricomycotina</taxon>
        <taxon>Agaricomycetes</taxon>
        <taxon>Polyporales</taxon>
        <taxon>Adustoporiaceae</taxon>
        <taxon>Rhodonia</taxon>
    </lineage>
</organism>